<dbReference type="STRING" id="1117702.AQZ52_02805"/>
<dbReference type="GO" id="GO:0005576">
    <property type="term" value="C:extracellular region"/>
    <property type="evidence" value="ECO:0007669"/>
    <property type="project" value="UniProtKB-SubCell"/>
</dbReference>
<protein>
    <recommendedName>
        <fullName evidence="5">Peptidase M10 serralysin C-terminal domain-containing protein</fullName>
    </recommendedName>
</protein>
<dbReference type="PANTHER" id="PTHR38340:SF1">
    <property type="entry name" value="S-LAYER PROTEIN"/>
    <property type="match status" value="1"/>
</dbReference>
<dbReference type="Pfam" id="PF00353">
    <property type="entry name" value="HemolysinCabind"/>
    <property type="match status" value="2"/>
</dbReference>
<dbReference type="PROSITE" id="PS00330">
    <property type="entry name" value="HEMOLYSIN_CALCIUM"/>
    <property type="match status" value="2"/>
</dbReference>
<name>A0A117UWP4_9SPHN</name>
<evidence type="ECO:0008006" key="5">
    <source>
        <dbReference type="Google" id="ProtNLM"/>
    </source>
</evidence>
<dbReference type="InterPro" id="IPR050557">
    <property type="entry name" value="RTX_toxin/Mannuronan_C5-epim"/>
</dbReference>
<dbReference type="InterPro" id="IPR001343">
    <property type="entry name" value="Hemolysn_Ca-bd"/>
</dbReference>
<evidence type="ECO:0000313" key="3">
    <source>
        <dbReference type="EMBL" id="KUR72231.1"/>
    </source>
</evidence>
<dbReference type="Gene3D" id="2.150.10.10">
    <property type="entry name" value="Serralysin-like metalloprotease, C-terminal"/>
    <property type="match status" value="2"/>
</dbReference>
<sequence>MAVIKGTINADTLNGTADVDQITGLAGIDILKGLGGNDLLDGGVGNDTMYGGAGDDTYIVDSTGDKVIELTGEGIDLVKASVSYTLGNFIENLLLTGTSAINGTGNSLANTLTGNTGANILKGLDGNDSLDGGAGADLLVGGKGMDKMTGGAGNDKFVFDDGDFSSKTATNADVIVDFTAGDKIDLSLVDAVSTATPYNQPGDQSFVFINHNRFHIETARELRYDVIGGNTYVYGSVNGDATADFCIKILGVHTLTSSDFVL</sequence>
<dbReference type="InterPro" id="IPR018511">
    <property type="entry name" value="Hemolysin-typ_Ca-bd_CS"/>
</dbReference>
<dbReference type="InterPro" id="IPR011049">
    <property type="entry name" value="Serralysin-like_metalloprot_C"/>
</dbReference>
<keyword evidence="4" id="KW-1185">Reference proteome</keyword>
<dbReference type="PANTHER" id="PTHR38340">
    <property type="entry name" value="S-LAYER PROTEIN"/>
    <property type="match status" value="1"/>
</dbReference>
<evidence type="ECO:0000313" key="4">
    <source>
        <dbReference type="Proteomes" id="UP000058012"/>
    </source>
</evidence>
<gene>
    <name evidence="3" type="ORF">AQZ52_02805</name>
</gene>
<dbReference type="PRINTS" id="PR00313">
    <property type="entry name" value="CABNDNGRPT"/>
</dbReference>
<comment type="subcellular location">
    <subcellularLocation>
        <location evidence="1">Secreted</location>
    </subcellularLocation>
</comment>
<reference evidence="3 4" key="1">
    <citation type="submission" date="2015-10" db="EMBL/GenBank/DDBJ databases">
        <title>Draft genome sequence of Novosphingobium fuchskuhlense DSM 25065 isolated from a surface water sample of the southwest basin of Lake Grosse Fuchskuhle.</title>
        <authorList>
            <person name="Ruckert C."/>
            <person name="Winkler A."/>
            <person name="Glaeser J."/>
            <person name="Grossart H.-P."/>
            <person name="Kalinowski J."/>
            <person name="Glaeser S."/>
        </authorList>
    </citation>
    <scope>NUCLEOTIDE SEQUENCE [LARGE SCALE GENOMIC DNA]</scope>
    <source>
        <strain evidence="3 4">FNE08-7</strain>
    </source>
</reference>
<comment type="caution">
    <text evidence="3">The sequence shown here is derived from an EMBL/GenBank/DDBJ whole genome shotgun (WGS) entry which is preliminary data.</text>
</comment>
<organism evidence="3 4">
    <name type="scientific">Novosphingobium fuchskuhlense</name>
    <dbReference type="NCBI Taxonomy" id="1117702"/>
    <lineage>
        <taxon>Bacteria</taxon>
        <taxon>Pseudomonadati</taxon>
        <taxon>Pseudomonadota</taxon>
        <taxon>Alphaproteobacteria</taxon>
        <taxon>Sphingomonadales</taxon>
        <taxon>Sphingomonadaceae</taxon>
        <taxon>Novosphingobium</taxon>
    </lineage>
</organism>
<dbReference type="GO" id="GO:0005509">
    <property type="term" value="F:calcium ion binding"/>
    <property type="evidence" value="ECO:0007669"/>
    <property type="project" value="InterPro"/>
</dbReference>
<dbReference type="Proteomes" id="UP000058012">
    <property type="component" value="Unassembled WGS sequence"/>
</dbReference>
<dbReference type="AlphaFoldDB" id="A0A117UWP4"/>
<dbReference type="EMBL" id="LLZS01000003">
    <property type="protein sequence ID" value="KUR72231.1"/>
    <property type="molecule type" value="Genomic_DNA"/>
</dbReference>
<proteinExistence type="predicted"/>
<accession>A0A117UWP4</accession>
<keyword evidence="2" id="KW-0964">Secreted</keyword>
<evidence type="ECO:0000256" key="2">
    <source>
        <dbReference type="ARBA" id="ARBA00022525"/>
    </source>
</evidence>
<dbReference type="OrthoDB" id="7501316at2"/>
<evidence type="ECO:0000256" key="1">
    <source>
        <dbReference type="ARBA" id="ARBA00004613"/>
    </source>
</evidence>
<dbReference type="SUPFAM" id="SSF51120">
    <property type="entry name" value="beta-Roll"/>
    <property type="match status" value="2"/>
</dbReference>
<dbReference type="RefSeq" id="WP_067906402.1">
    <property type="nucleotide sequence ID" value="NZ_KQ954244.1"/>
</dbReference>